<proteinExistence type="predicted"/>
<sequence length="56" mass="6656">MATEKSLEDSSQRSRRVSVIWDYADMAFAELLGCGSRCDRRRTKGLFRRNERWEND</sequence>
<evidence type="ECO:0000313" key="2">
    <source>
        <dbReference type="Proteomes" id="UP000646548"/>
    </source>
</evidence>
<gene>
    <name evidence="1" type="ORF">FQA47_013254</name>
</gene>
<accession>A0A834F5K4</accession>
<name>A0A834F5K4_ORYME</name>
<dbReference type="EMBL" id="WKFB01000481">
    <property type="protein sequence ID" value="KAF6721756.1"/>
    <property type="molecule type" value="Genomic_DNA"/>
</dbReference>
<organism evidence="1 2">
    <name type="scientific">Oryzias melastigma</name>
    <name type="common">Marine medaka</name>
    <dbReference type="NCBI Taxonomy" id="30732"/>
    <lineage>
        <taxon>Eukaryota</taxon>
        <taxon>Metazoa</taxon>
        <taxon>Chordata</taxon>
        <taxon>Craniata</taxon>
        <taxon>Vertebrata</taxon>
        <taxon>Euteleostomi</taxon>
        <taxon>Actinopterygii</taxon>
        <taxon>Neopterygii</taxon>
        <taxon>Teleostei</taxon>
        <taxon>Neoteleostei</taxon>
        <taxon>Acanthomorphata</taxon>
        <taxon>Ovalentaria</taxon>
        <taxon>Atherinomorphae</taxon>
        <taxon>Beloniformes</taxon>
        <taxon>Adrianichthyidae</taxon>
        <taxon>Oryziinae</taxon>
        <taxon>Oryzias</taxon>
    </lineage>
</organism>
<evidence type="ECO:0000313" key="1">
    <source>
        <dbReference type="EMBL" id="KAF6721756.1"/>
    </source>
</evidence>
<dbReference type="AlphaFoldDB" id="A0A834F5K4"/>
<dbReference type="Proteomes" id="UP000646548">
    <property type="component" value="Unassembled WGS sequence"/>
</dbReference>
<protein>
    <submittedName>
        <fullName evidence="1">Uncharacterized protein</fullName>
    </submittedName>
</protein>
<reference evidence="1" key="1">
    <citation type="journal article" name="BMC Genomics">
        <title>Long-read sequencing and de novo genome assembly of marine medaka (Oryzias melastigma).</title>
        <authorList>
            <person name="Liang P."/>
            <person name="Saqib H.S.A."/>
            <person name="Ni X."/>
            <person name="Shen Y."/>
        </authorList>
    </citation>
    <scope>NUCLEOTIDE SEQUENCE</scope>
    <source>
        <strain evidence="1">Bigg-433</strain>
    </source>
</reference>
<comment type="caution">
    <text evidence="1">The sequence shown here is derived from an EMBL/GenBank/DDBJ whole genome shotgun (WGS) entry which is preliminary data.</text>
</comment>